<name>A0AAD9DHI7_9STRA</name>
<comment type="caution">
    <text evidence="3">The sequence shown here is derived from an EMBL/GenBank/DDBJ whole genome shotgun (WGS) entry which is preliminary data.</text>
</comment>
<sequence length="451" mass="50631">MDSDNDSSSDHSEASLGEDEEWLAELQRIRENSYYTTDLDARGSHSYIQNMTDEDWEELGRDISNSTRLVSLNTGAGALNDHKMASLFRDLTESSSIRIMELYDNGLSVVGVRSMVPFLQHANNLTKLDLSHNNFQSEGFNVLFRALRDSPIKILYCASCGIDSIEIDANFIPPNLIWLYLRQNSISTDGCRELAKLLQGEDATLTQLHLERNKIDDDGVEILVDVLRNNKSLTTLDLLENDGISDQGQIQLLKLVNDISCIKATLQSNHTLRKLHVKYDTDPSNELELGEIIQGQIAIATGINERSGSDTKLAGREKVIHTQLNSERRAQLCRQQGVDHSVFSDIDPLHLPEVLSLIARRNGQGELYVALSSTIIALFSTMNRERCIQLRREYHAAIAARHRAIAAEHETKVEELDNELATIKETTLAIAASEVRSQNNVHSQSNKRRRT</sequence>
<keyword evidence="1" id="KW-0677">Repeat</keyword>
<dbReference type="Gene3D" id="3.80.10.10">
    <property type="entry name" value="Ribonuclease Inhibitor"/>
    <property type="match status" value="1"/>
</dbReference>
<dbReference type="AlphaFoldDB" id="A0AAD9DHI7"/>
<dbReference type="PANTHER" id="PTHR24111:SF0">
    <property type="entry name" value="LEUCINE-RICH REPEAT-CONTAINING PROTEIN"/>
    <property type="match status" value="1"/>
</dbReference>
<accession>A0AAD9DHI7</accession>
<dbReference type="Proteomes" id="UP001224775">
    <property type="component" value="Unassembled WGS sequence"/>
</dbReference>
<evidence type="ECO:0000256" key="2">
    <source>
        <dbReference type="SAM" id="Coils"/>
    </source>
</evidence>
<dbReference type="EMBL" id="JATAAI010000004">
    <property type="protein sequence ID" value="KAK1746070.1"/>
    <property type="molecule type" value="Genomic_DNA"/>
</dbReference>
<organism evidence="3 4">
    <name type="scientific">Skeletonema marinoi</name>
    <dbReference type="NCBI Taxonomy" id="267567"/>
    <lineage>
        <taxon>Eukaryota</taxon>
        <taxon>Sar</taxon>
        <taxon>Stramenopiles</taxon>
        <taxon>Ochrophyta</taxon>
        <taxon>Bacillariophyta</taxon>
        <taxon>Coscinodiscophyceae</taxon>
        <taxon>Thalassiosirophycidae</taxon>
        <taxon>Thalassiosirales</taxon>
        <taxon>Skeletonemataceae</taxon>
        <taxon>Skeletonema</taxon>
        <taxon>Skeletonema marinoi-dohrnii complex</taxon>
    </lineage>
</organism>
<proteinExistence type="predicted"/>
<dbReference type="SMART" id="SM00368">
    <property type="entry name" value="LRR_RI"/>
    <property type="match status" value="5"/>
</dbReference>
<dbReference type="InterPro" id="IPR001611">
    <property type="entry name" value="Leu-rich_rpt"/>
</dbReference>
<dbReference type="Pfam" id="PF13516">
    <property type="entry name" value="LRR_6"/>
    <property type="match status" value="3"/>
</dbReference>
<evidence type="ECO:0000313" key="3">
    <source>
        <dbReference type="EMBL" id="KAK1746070.1"/>
    </source>
</evidence>
<evidence type="ECO:0000313" key="4">
    <source>
        <dbReference type="Proteomes" id="UP001224775"/>
    </source>
</evidence>
<gene>
    <name evidence="3" type="ORF">QTG54_002677</name>
</gene>
<protein>
    <submittedName>
        <fullName evidence="3">Leucine-rich repeat protein</fullName>
    </submittedName>
</protein>
<evidence type="ECO:0000256" key="1">
    <source>
        <dbReference type="ARBA" id="ARBA00022737"/>
    </source>
</evidence>
<feature type="coiled-coil region" evidence="2">
    <location>
        <begin position="399"/>
        <end position="426"/>
    </location>
</feature>
<dbReference type="PANTHER" id="PTHR24111">
    <property type="entry name" value="LEUCINE-RICH REPEAT-CONTAINING PROTEIN 34"/>
    <property type="match status" value="1"/>
</dbReference>
<reference evidence="3" key="1">
    <citation type="submission" date="2023-06" db="EMBL/GenBank/DDBJ databases">
        <title>Survivors Of The Sea: Transcriptome response of Skeletonema marinoi to long-term dormancy.</title>
        <authorList>
            <person name="Pinder M.I.M."/>
            <person name="Kourtchenko O."/>
            <person name="Robertson E.K."/>
            <person name="Larsson T."/>
            <person name="Maumus F."/>
            <person name="Osuna-Cruz C.M."/>
            <person name="Vancaester E."/>
            <person name="Stenow R."/>
            <person name="Vandepoele K."/>
            <person name="Ploug H."/>
            <person name="Bruchert V."/>
            <person name="Godhe A."/>
            <person name="Topel M."/>
        </authorList>
    </citation>
    <scope>NUCLEOTIDE SEQUENCE</scope>
    <source>
        <strain evidence="3">R05AC</strain>
    </source>
</reference>
<keyword evidence="2" id="KW-0175">Coiled coil</keyword>
<dbReference type="InterPro" id="IPR052201">
    <property type="entry name" value="LRR-containing_regulator"/>
</dbReference>
<keyword evidence="4" id="KW-1185">Reference proteome</keyword>
<dbReference type="InterPro" id="IPR032675">
    <property type="entry name" value="LRR_dom_sf"/>
</dbReference>
<dbReference type="SUPFAM" id="SSF52047">
    <property type="entry name" value="RNI-like"/>
    <property type="match status" value="1"/>
</dbReference>